<keyword evidence="3 9" id="KW-0255">Endonuclease</keyword>
<evidence type="ECO:0000313" key="12">
    <source>
        <dbReference type="EMBL" id="AOW80166.1"/>
    </source>
</evidence>
<protein>
    <recommendedName>
        <fullName evidence="9">DNA double-strand break repair protein Mre11</fullName>
        <ecNumber evidence="9">3.1.-.-</ecNumber>
    </recommendedName>
</protein>
<proteinExistence type="inferred from homology"/>
<feature type="compositionally biased region" description="Acidic residues" evidence="10">
    <location>
        <begin position="369"/>
        <end position="378"/>
    </location>
</feature>
<reference evidence="12 13" key="1">
    <citation type="submission" date="2016-06" db="EMBL/GenBank/DDBJ databases">
        <title>Discovery of anaerobic lithoheterotrophic haloarchaeon capable of sulfur respiration by hydrogen and formate.</title>
        <authorList>
            <person name="Sorokin D.Y."/>
            <person name="Kublanov I.V."/>
            <person name="Roman P."/>
            <person name="Sinninghe Damste J.S."/>
            <person name="Golyshin P.N."/>
            <person name="Rojo D."/>
            <person name="Ciordia S."/>
            <person name="Mena Md.C."/>
            <person name="Ferrer M."/>
            <person name="Smedile F."/>
            <person name="Messina E."/>
            <person name="La Cono V."/>
            <person name="Yakimov M.M."/>
        </authorList>
    </citation>
    <scope>NUCLEOTIDE SEQUENCE [LARGE SCALE GENOMIC DNA]</scope>
    <source>
        <strain evidence="12 13">HTSR1</strain>
    </source>
</reference>
<dbReference type="GO" id="GO:0000403">
    <property type="term" value="F:Y-form DNA binding"/>
    <property type="evidence" value="ECO:0007669"/>
    <property type="project" value="UniProtKB-UniRule"/>
</dbReference>
<dbReference type="InterPro" id="IPR032885">
    <property type="entry name" value="Mre11_archaea-type"/>
</dbReference>
<evidence type="ECO:0000259" key="11">
    <source>
        <dbReference type="Pfam" id="PF00149"/>
    </source>
</evidence>
<keyword evidence="6 9" id="KW-0269">Exonuclease</keyword>
<comment type="similarity">
    <text evidence="9">Belongs to the MRE11/RAD32 family.</text>
</comment>
<dbReference type="KEGG" id="halh:HTSR_0982"/>
<feature type="binding site" evidence="9">
    <location>
        <position position="85"/>
    </location>
    <ligand>
        <name>Mn(2+)</name>
        <dbReference type="ChEBI" id="CHEBI:29035"/>
        <label>2</label>
    </ligand>
</feature>
<dbReference type="SUPFAM" id="SSF56300">
    <property type="entry name" value="Metallo-dependent phosphatases"/>
    <property type="match status" value="1"/>
</dbReference>
<keyword evidence="1 9" id="KW-0540">Nuclease</keyword>
<comment type="cofactor">
    <cofactor evidence="9">
        <name>Mn(2+)</name>
        <dbReference type="ChEBI" id="CHEBI:29035"/>
    </cofactor>
    <text evidence="9">Binds 2 manganese ions per subunit.</text>
</comment>
<dbReference type="CDD" id="cd00840">
    <property type="entry name" value="MPP_Mre11_N"/>
    <property type="match status" value="1"/>
</dbReference>
<evidence type="ECO:0000256" key="5">
    <source>
        <dbReference type="ARBA" id="ARBA00022801"/>
    </source>
</evidence>
<dbReference type="HAMAP" id="MF_02044">
    <property type="entry name" value="Mre11"/>
    <property type="match status" value="1"/>
</dbReference>
<evidence type="ECO:0000256" key="3">
    <source>
        <dbReference type="ARBA" id="ARBA00022759"/>
    </source>
</evidence>
<dbReference type="EC" id="3.1.-.-" evidence="9"/>
<feature type="binding site" evidence="9">
    <location>
        <position position="50"/>
    </location>
    <ligand>
        <name>Mn(2+)</name>
        <dbReference type="ChEBI" id="CHEBI:29035"/>
        <label>1</label>
    </ligand>
</feature>
<dbReference type="PATRIC" id="fig|1855411.3.peg.985"/>
<dbReference type="NCBIfam" id="NF041030">
    <property type="entry name" value="Mre11_Halo"/>
    <property type="match status" value="1"/>
</dbReference>
<dbReference type="STRING" id="1873524.HSR6_1013"/>
<keyword evidence="5 9" id="KW-0378">Hydrolase</keyword>
<dbReference type="PANTHER" id="PTHR30337:SF0">
    <property type="entry name" value="NUCLEASE SBCCD SUBUNIT D"/>
    <property type="match status" value="1"/>
</dbReference>
<gene>
    <name evidence="9" type="primary">mre11</name>
    <name evidence="12" type="ORF">HTSR_0982</name>
</gene>
<dbReference type="GO" id="GO:0008408">
    <property type="term" value="F:3'-5' exonuclease activity"/>
    <property type="evidence" value="ECO:0007669"/>
    <property type="project" value="UniProtKB-UniRule"/>
</dbReference>
<dbReference type="InterPro" id="IPR054879">
    <property type="entry name" value="Mre11_Halo"/>
</dbReference>
<name>A0A1D8S486_9EURY</name>
<comment type="caution">
    <text evidence="9">Lacks conserved residue(s) required for the propagation of feature annotation.</text>
</comment>
<evidence type="ECO:0000256" key="8">
    <source>
        <dbReference type="ARBA" id="ARBA00023211"/>
    </source>
</evidence>
<keyword evidence="2 9" id="KW-0479">Metal-binding</keyword>
<keyword evidence="4 9" id="KW-0227">DNA damage</keyword>
<evidence type="ECO:0000256" key="7">
    <source>
        <dbReference type="ARBA" id="ARBA00023204"/>
    </source>
</evidence>
<dbReference type="RefSeq" id="WP_070364879.1">
    <property type="nucleotide sequence ID" value="NZ_CP016070.1"/>
</dbReference>
<keyword evidence="8 9" id="KW-0464">Manganese</keyword>
<dbReference type="Gene3D" id="3.60.21.10">
    <property type="match status" value="1"/>
</dbReference>
<evidence type="ECO:0000256" key="10">
    <source>
        <dbReference type="SAM" id="MobiDB-lite"/>
    </source>
</evidence>
<comment type="function">
    <text evidence="9">Part of the Rad50/Mre11 complex, which is involved in the early steps of DNA double-strand break (DSB) repair. Mre11 binds to DSB ends and has both double-stranded 3'-5' exonuclease activity and single-stranded endonuclease activity.</text>
</comment>
<evidence type="ECO:0000313" key="13">
    <source>
        <dbReference type="Proteomes" id="UP000185608"/>
    </source>
</evidence>
<evidence type="ECO:0000256" key="2">
    <source>
        <dbReference type="ARBA" id="ARBA00022723"/>
    </source>
</evidence>
<accession>A0A1D8S486</accession>
<dbReference type="GO" id="GO:0030145">
    <property type="term" value="F:manganese ion binding"/>
    <property type="evidence" value="ECO:0007669"/>
    <property type="project" value="UniProtKB-UniRule"/>
</dbReference>
<dbReference type="InterPro" id="IPR004843">
    <property type="entry name" value="Calcineurin-like_PHP"/>
</dbReference>
<sequence length="405" mass="44543">MTRVIHTGDTHLGYRQYHLPERRADFLAAFRQVIEDAIEAEVDAVVHAGDLFNDRRPGLIDLRETISVLETLRAAEIPFLAVVGNHEDARDGQWIDLFEQLGLATHLDAEGTVIGDTAFYGLDYVPGARRDALDYEFEPRSVPHAALVSHGRFKPFPHGDWDLETILTEANLEFDAALLGDDHVPDQKRVAGAWAAYCGSTERASASERDPRGYNIVTFDDGVSITRRTLDTREFVFIDVELASSERASIVKERVRAAQIEDAVVIVTIEGEGETIPPAEIEAVGDEAGALITRVNDRRELDTEAETTVSFADPDEAVTERVRGMGLSDVAHDIEGLVRSEDLAQSNLRDRVIETVTDRLDDPTAFEPVGDEPADSTEEPSSADIDESGSGDGRATKNATMEEFL</sequence>
<feature type="binding site" evidence="9">
    <location>
        <position position="150"/>
    </location>
    <ligand>
        <name>Mn(2+)</name>
        <dbReference type="ChEBI" id="CHEBI:29035"/>
        <label>2</label>
    </ligand>
</feature>
<feature type="region of interest" description="Disordered" evidence="10">
    <location>
        <begin position="359"/>
        <end position="405"/>
    </location>
</feature>
<dbReference type="GO" id="GO:0045027">
    <property type="term" value="F:DNA end binding"/>
    <property type="evidence" value="ECO:0007669"/>
    <property type="project" value="UniProtKB-UniRule"/>
</dbReference>
<keyword evidence="7 9" id="KW-0234">DNA repair</keyword>
<dbReference type="GO" id="GO:0004519">
    <property type="term" value="F:endonuclease activity"/>
    <property type="evidence" value="ECO:0007669"/>
    <property type="project" value="UniProtKB-UniRule"/>
</dbReference>
<feature type="binding site" evidence="9">
    <location>
        <position position="183"/>
    </location>
    <ligand>
        <name>Mn(2+)</name>
        <dbReference type="ChEBI" id="CHEBI:29035"/>
        <label>1</label>
    </ligand>
</feature>
<dbReference type="InterPro" id="IPR029052">
    <property type="entry name" value="Metallo-depent_PP-like"/>
</dbReference>
<feature type="binding site" evidence="9">
    <location>
        <position position="9"/>
    </location>
    <ligand>
        <name>Mn(2+)</name>
        <dbReference type="ChEBI" id="CHEBI:29035"/>
        <label>1</label>
    </ligand>
</feature>
<dbReference type="InterPro" id="IPR050535">
    <property type="entry name" value="DNA_Repair-Maintenance_Comp"/>
</dbReference>
<dbReference type="EMBL" id="CP016070">
    <property type="protein sequence ID" value="AOW80166.1"/>
    <property type="molecule type" value="Genomic_DNA"/>
</dbReference>
<evidence type="ECO:0000256" key="4">
    <source>
        <dbReference type="ARBA" id="ARBA00022763"/>
    </source>
</evidence>
<dbReference type="PANTHER" id="PTHR30337">
    <property type="entry name" value="COMPONENT OF ATP-DEPENDENT DSDNA EXONUCLEASE"/>
    <property type="match status" value="1"/>
</dbReference>
<feature type="domain" description="Calcineurin-like phosphoesterase" evidence="11">
    <location>
        <begin position="3"/>
        <end position="102"/>
    </location>
</feature>
<evidence type="ECO:0000256" key="9">
    <source>
        <dbReference type="HAMAP-Rule" id="MF_02044"/>
    </source>
</evidence>
<feature type="binding site" evidence="9">
    <location>
        <position position="11"/>
    </location>
    <ligand>
        <name>Mn(2+)</name>
        <dbReference type="ChEBI" id="CHEBI:29035"/>
        <label>1</label>
    </ligand>
</feature>
<evidence type="ECO:0000256" key="6">
    <source>
        <dbReference type="ARBA" id="ARBA00022839"/>
    </source>
</evidence>
<dbReference type="InterPro" id="IPR041796">
    <property type="entry name" value="Mre11_N"/>
</dbReference>
<organism evidence="12 13">
    <name type="scientific">Halodesulfurarchaeum formicicum</name>
    <dbReference type="NCBI Taxonomy" id="1873524"/>
    <lineage>
        <taxon>Archaea</taxon>
        <taxon>Methanobacteriati</taxon>
        <taxon>Methanobacteriota</taxon>
        <taxon>Stenosarchaea group</taxon>
        <taxon>Halobacteria</taxon>
        <taxon>Halobacteriales</taxon>
        <taxon>Halobacteriaceae</taxon>
        <taxon>Halodesulfurarchaeum</taxon>
    </lineage>
</organism>
<comment type="subunit">
    <text evidence="9">Homodimer. Forms a heterotetramer composed of two Mre11 subunits and two Rad50 subunits.</text>
</comment>
<feature type="binding site" evidence="9">
    <location>
        <position position="50"/>
    </location>
    <ligand>
        <name>Mn(2+)</name>
        <dbReference type="ChEBI" id="CHEBI:29035"/>
        <label>2</label>
    </ligand>
</feature>
<evidence type="ECO:0000256" key="1">
    <source>
        <dbReference type="ARBA" id="ARBA00022722"/>
    </source>
</evidence>
<feature type="active site" description="Proton donor" evidence="9">
    <location>
        <position position="86"/>
    </location>
</feature>
<dbReference type="GeneID" id="29828981"/>
<comment type="activity regulation">
    <text evidence="9">Nuclease activity is regulated by Rad50.</text>
</comment>
<dbReference type="GO" id="GO:0006302">
    <property type="term" value="P:double-strand break repair"/>
    <property type="evidence" value="ECO:0007669"/>
    <property type="project" value="UniProtKB-UniRule"/>
</dbReference>
<dbReference type="AlphaFoldDB" id="A0A1D8S486"/>
<dbReference type="Pfam" id="PF00149">
    <property type="entry name" value="Metallophos"/>
    <property type="match status" value="1"/>
</dbReference>
<dbReference type="Proteomes" id="UP000185608">
    <property type="component" value="Chromosome"/>
</dbReference>